<keyword evidence="5" id="KW-1185">Reference proteome</keyword>
<evidence type="ECO:0000313" key="4">
    <source>
        <dbReference type="EMBL" id="QQP49548.1"/>
    </source>
</evidence>
<dbReference type="GO" id="GO:0005385">
    <property type="term" value="F:zinc ion transmembrane transporter activity"/>
    <property type="evidence" value="ECO:0007669"/>
    <property type="project" value="TreeGrafter"/>
</dbReference>
<dbReference type="GO" id="GO:0006882">
    <property type="term" value="P:intracellular zinc ion homeostasis"/>
    <property type="evidence" value="ECO:0007669"/>
    <property type="project" value="TreeGrafter"/>
</dbReference>
<protein>
    <submittedName>
        <fullName evidence="4">Zinc transporter 1like</fullName>
    </submittedName>
</protein>
<name>A0A7T8HGB7_CALRO</name>
<evidence type="ECO:0000256" key="2">
    <source>
        <dbReference type="ARBA" id="ARBA00022833"/>
    </source>
</evidence>
<dbReference type="OrthoDB" id="29444at2759"/>
<evidence type="ECO:0000259" key="3">
    <source>
        <dbReference type="Pfam" id="PF16916"/>
    </source>
</evidence>
<comment type="similarity">
    <text evidence="1">Belongs to the cation diffusion facilitator (CDF) transporter (TC 2.A.4) family. SLC30A subfamily.</text>
</comment>
<keyword evidence="2" id="KW-0862">Zinc</keyword>
<evidence type="ECO:0000256" key="1">
    <source>
        <dbReference type="ARBA" id="ARBA00008873"/>
    </source>
</evidence>
<reference evidence="5" key="1">
    <citation type="submission" date="2021-01" db="EMBL/GenBank/DDBJ databases">
        <title>Caligus Genome Assembly.</title>
        <authorList>
            <person name="Gallardo-Escarate C."/>
        </authorList>
    </citation>
    <scope>NUCLEOTIDE SEQUENCE [LARGE SCALE GENOMIC DNA]</scope>
</reference>
<accession>A0A7T8HGB7</accession>
<feature type="non-terminal residue" evidence="4">
    <location>
        <position position="1"/>
    </location>
</feature>
<dbReference type="InterPro" id="IPR027470">
    <property type="entry name" value="Cation_efflux_CTD"/>
</dbReference>
<sequence>MMHSVWPLLIESAMILLQPLKRKLLSEVEGILEIHDFHIWQLAGNRIIASAHIRCLNLSEYMRLRKRAFTPRPSNPSSLTETTPGT</sequence>
<dbReference type="AlphaFoldDB" id="A0A7T8HGB7"/>
<dbReference type="Proteomes" id="UP000595437">
    <property type="component" value="Chromosome 6"/>
</dbReference>
<dbReference type="PANTHER" id="PTHR45820">
    <property type="entry name" value="FI23527P1"/>
    <property type="match status" value="1"/>
</dbReference>
<organism evidence="4 5">
    <name type="scientific">Caligus rogercresseyi</name>
    <name type="common">Sea louse</name>
    <dbReference type="NCBI Taxonomy" id="217165"/>
    <lineage>
        <taxon>Eukaryota</taxon>
        <taxon>Metazoa</taxon>
        <taxon>Ecdysozoa</taxon>
        <taxon>Arthropoda</taxon>
        <taxon>Crustacea</taxon>
        <taxon>Multicrustacea</taxon>
        <taxon>Hexanauplia</taxon>
        <taxon>Copepoda</taxon>
        <taxon>Siphonostomatoida</taxon>
        <taxon>Caligidae</taxon>
        <taxon>Caligus</taxon>
    </lineage>
</organism>
<dbReference type="Pfam" id="PF16916">
    <property type="entry name" value="ZT_dimer"/>
    <property type="match status" value="1"/>
</dbReference>
<feature type="domain" description="Cation efflux protein cytoplasmic" evidence="3">
    <location>
        <begin position="22"/>
        <end position="55"/>
    </location>
</feature>
<proteinExistence type="inferred from homology"/>
<dbReference type="EMBL" id="CP045895">
    <property type="protein sequence ID" value="QQP49548.1"/>
    <property type="molecule type" value="Genomic_DNA"/>
</dbReference>
<gene>
    <name evidence="4" type="ORF">FKW44_010256</name>
</gene>
<dbReference type="GO" id="GO:0016020">
    <property type="term" value="C:membrane"/>
    <property type="evidence" value="ECO:0007669"/>
    <property type="project" value="TreeGrafter"/>
</dbReference>
<dbReference type="PANTHER" id="PTHR45820:SF4">
    <property type="entry name" value="ZINC TRANSPORTER 63C, ISOFORM F"/>
    <property type="match status" value="1"/>
</dbReference>
<evidence type="ECO:0000313" key="5">
    <source>
        <dbReference type="Proteomes" id="UP000595437"/>
    </source>
</evidence>
<dbReference type="GO" id="GO:0010312">
    <property type="term" value="P:detoxification of zinc ion"/>
    <property type="evidence" value="ECO:0007669"/>
    <property type="project" value="TreeGrafter"/>
</dbReference>